<feature type="compositionally biased region" description="Polar residues" evidence="1">
    <location>
        <begin position="173"/>
        <end position="183"/>
    </location>
</feature>
<feature type="region of interest" description="Disordered" evidence="1">
    <location>
        <begin position="1"/>
        <end position="151"/>
    </location>
</feature>
<dbReference type="AlphaFoldDB" id="A0A150G556"/>
<feature type="region of interest" description="Disordered" evidence="1">
    <location>
        <begin position="235"/>
        <end position="258"/>
    </location>
</feature>
<evidence type="ECO:0000256" key="1">
    <source>
        <dbReference type="SAM" id="MobiDB-lite"/>
    </source>
</evidence>
<accession>A0A150G556</accession>
<keyword evidence="3" id="KW-1185">Reference proteome</keyword>
<feature type="compositionally biased region" description="Polar residues" evidence="1">
    <location>
        <begin position="289"/>
        <end position="299"/>
    </location>
</feature>
<dbReference type="Proteomes" id="UP000075714">
    <property type="component" value="Unassembled WGS sequence"/>
</dbReference>
<evidence type="ECO:0000313" key="2">
    <source>
        <dbReference type="EMBL" id="KXZ45009.1"/>
    </source>
</evidence>
<protein>
    <submittedName>
        <fullName evidence="2">Uncharacterized protein</fullName>
    </submittedName>
</protein>
<evidence type="ECO:0000313" key="3">
    <source>
        <dbReference type="Proteomes" id="UP000075714"/>
    </source>
</evidence>
<feature type="region of interest" description="Disordered" evidence="1">
    <location>
        <begin position="173"/>
        <end position="222"/>
    </location>
</feature>
<feature type="compositionally biased region" description="Acidic residues" evidence="1">
    <location>
        <begin position="241"/>
        <end position="250"/>
    </location>
</feature>
<feature type="compositionally biased region" description="Low complexity" evidence="1">
    <location>
        <begin position="83"/>
        <end position="103"/>
    </location>
</feature>
<comment type="caution">
    <text evidence="2">The sequence shown here is derived from an EMBL/GenBank/DDBJ whole genome shotgun (WGS) entry which is preliminary data.</text>
</comment>
<reference evidence="3" key="1">
    <citation type="journal article" date="2016" name="Nat. Commun.">
        <title>The Gonium pectorale genome demonstrates co-option of cell cycle regulation during the evolution of multicellularity.</title>
        <authorList>
            <person name="Hanschen E.R."/>
            <person name="Marriage T.N."/>
            <person name="Ferris P.J."/>
            <person name="Hamaji T."/>
            <person name="Toyoda A."/>
            <person name="Fujiyama A."/>
            <person name="Neme R."/>
            <person name="Noguchi H."/>
            <person name="Minakuchi Y."/>
            <person name="Suzuki M."/>
            <person name="Kawai-Toyooka H."/>
            <person name="Smith D.R."/>
            <person name="Sparks H."/>
            <person name="Anderson J."/>
            <person name="Bakaric R."/>
            <person name="Luria V."/>
            <person name="Karger A."/>
            <person name="Kirschner M.W."/>
            <person name="Durand P.M."/>
            <person name="Michod R.E."/>
            <person name="Nozaki H."/>
            <person name="Olson B.J."/>
        </authorList>
    </citation>
    <scope>NUCLEOTIDE SEQUENCE [LARGE SCALE GENOMIC DNA]</scope>
    <source>
        <strain evidence="3">NIES-2863</strain>
    </source>
</reference>
<feature type="compositionally biased region" description="Gly residues" evidence="1">
    <location>
        <begin position="126"/>
        <end position="139"/>
    </location>
</feature>
<dbReference type="EMBL" id="LSYV01000060">
    <property type="protein sequence ID" value="KXZ45009.1"/>
    <property type="molecule type" value="Genomic_DNA"/>
</dbReference>
<feature type="compositionally biased region" description="Gly residues" evidence="1">
    <location>
        <begin position="197"/>
        <end position="216"/>
    </location>
</feature>
<name>A0A150G556_GONPE</name>
<proteinExistence type="predicted"/>
<feature type="region of interest" description="Disordered" evidence="1">
    <location>
        <begin position="271"/>
        <end position="321"/>
    </location>
</feature>
<gene>
    <name evidence="2" type="ORF">GPECTOR_59g616</name>
</gene>
<feature type="compositionally biased region" description="Gly residues" evidence="1">
    <location>
        <begin position="273"/>
        <end position="283"/>
    </location>
</feature>
<organism evidence="2 3">
    <name type="scientific">Gonium pectorale</name>
    <name type="common">Green alga</name>
    <dbReference type="NCBI Taxonomy" id="33097"/>
    <lineage>
        <taxon>Eukaryota</taxon>
        <taxon>Viridiplantae</taxon>
        <taxon>Chlorophyta</taxon>
        <taxon>core chlorophytes</taxon>
        <taxon>Chlorophyceae</taxon>
        <taxon>CS clade</taxon>
        <taxon>Chlamydomonadales</taxon>
        <taxon>Volvocaceae</taxon>
        <taxon>Gonium</taxon>
    </lineage>
</organism>
<sequence>MSGRASDPGAGAGSGSGKRLGPLALSPRGAATEPCYTASPAASSPLPLYGVAPSVPPMYGNGNGTSDGDAAESLAVGGGSPGPGLAEGAASATTAGPSPSSAARLVGLRSRPASAGPTRLGPAAPSGGGASSSSRGGGSSRRFTAVHGAPLTQQQPQLLATVAAAVAAAQTSRFQQPGLQSQPLDPIGAQSAQGLLSSGGSGGGGTAAGGTAGGGSLRNFGFPAATAAGVRPTSTAYAYQEGDEGGDGEGGESATSQRQVLMMLRLASPGLSQGLGLGQGGPNGSSPPRQASFSPQSTGPLAYIGDPPPASADSRLSPLRQ</sequence>